<keyword evidence="2" id="KW-1185">Reference proteome</keyword>
<proteinExistence type="predicted"/>
<gene>
    <name evidence="1" type="ORF">RM190_08770</name>
</gene>
<comment type="caution">
    <text evidence="1">The sequence shown here is derived from an EMBL/GenBank/DDBJ whole genome shotgun (WGS) entry which is preliminary data.</text>
</comment>
<sequence length="80" mass="8706">MMFATIEMRVNYKNLHQNFVTTAQGAIFARLCIKGLTNMSPLPMQASASWKIVTGGTIGARFCATRDCGINGPCGDQSKY</sequence>
<evidence type="ECO:0000313" key="1">
    <source>
        <dbReference type="EMBL" id="MDT1061946.1"/>
    </source>
</evidence>
<accession>A0ABU3ECI6</accession>
<dbReference type="EMBL" id="JAVRQI010000005">
    <property type="protein sequence ID" value="MDT1061946.1"/>
    <property type="molecule type" value="Genomic_DNA"/>
</dbReference>
<protein>
    <submittedName>
        <fullName evidence="1">Uncharacterized protein</fullName>
    </submittedName>
</protein>
<name>A0ABU3ECI6_9RHOB</name>
<evidence type="ECO:0000313" key="2">
    <source>
        <dbReference type="Proteomes" id="UP001251085"/>
    </source>
</evidence>
<organism evidence="1 2">
    <name type="scientific">Paracoccus broussonetiae</name>
    <dbReference type="NCBI Taxonomy" id="3075834"/>
    <lineage>
        <taxon>Bacteria</taxon>
        <taxon>Pseudomonadati</taxon>
        <taxon>Pseudomonadota</taxon>
        <taxon>Alphaproteobacteria</taxon>
        <taxon>Rhodobacterales</taxon>
        <taxon>Paracoccaceae</taxon>
        <taxon>Paracoccus</taxon>
    </lineage>
</organism>
<reference evidence="2" key="1">
    <citation type="submission" date="2023-07" db="EMBL/GenBank/DDBJ databases">
        <title>Characterization of two Paracoccaceae strains isolated from Phycosphere and proposal of Xinfangfangia lacusdiani sp. nov.</title>
        <authorList>
            <person name="Deng Y."/>
            <person name="Zhang Y.Q."/>
        </authorList>
    </citation>
    <scope>NUCLEOTIDE SEQUENCE [LARGE SCALE GENOMIC DNA]</scope>
    <source>
        <strain evidence="2">CPCC 101403</strain>
    </source>
</reference>
<dbReference type="Proteomes" id="UP001251085">
    <property type="component" value="Unassembled WGS sequence"/>
</dbReference>